<dbReference type="AlphaFoldDB" id="A0A835C2K5"/>
<evidence type="ECO:0000313" key="2">
    <source>
        <dbReference type="EMBL" id="KAF7832091.1"/>
    </source>
</evidence>
<evidence type="ECO:0000313" key="3">
    <source>
        <dbReference type="Proteomes" id="UP000634136"/>
    </source>
</evidence>
<dbReference type="OrthoDB" id="1435046at2759"/>
<proteinExistence type="predicted"/>
<dbReference type="InterPro" id="IPR005162">
    <property type="entry name" value="Retrotrans_gag_dom"/>
</dbReference>
<dbReference type="Proteomes" id="UP000634136">
    <property type="component" value="Unassembled WGS sequence"/>
</dbReference>
<sequence>MPLTACCNTSKEKGMIGLKEIELEMVTTKGGHNFRKQIHQPLGMLASEVKNWWKGARQLMEAQGTRLTWENFKIAIFAKYYPVSVRNQKEVEFMQMNQRNMPFEEFIDKYEELSNFSSYLKHNVDEA</sequence>
<reference evidence="2" key="1">
    <citation type="submission" date="2020-09" db="EMBL/GenBank/DDBJ databases">
        <title>Genome-Enabled Discovery of Anthraquinone Biosynthesis in Senna tora.</title>
        <authorList>
            <person name="Kang S.-H."/>
            <person name="Pandey R.P."/>
            <person name="Lee C.-M."/>
            <person name="Sim J.-S."/>
            <person name="Jeong J.-T."/>
            <person name="Choi B.-S."/>
            <person name="Jung M."/>
            <person name="Ginzburg D."/>
            <person name="Zhao K."/>
            <person name="Won S.Y."/>
            <person name="Oh T.-J."/>
            <person name="Yu Y."/>
            <person name="Kim N.-H."/>
            <person name="Lee O.R."/>
            <person name="Lee T.-H."/>
            <person name="Bashyal P."/>
            <person name="Kim T.-S."/>
            <person name="Lee W.-H."/>
            <person name="Kawkins C."/>
            <person name="Kim C.-K."/>
            <person name="Kim J.S."/>
            <person name="Ahn B.O."/>
            <person name="Rhee S.Y."/>
            <person name="Sohng J.K."/>
        </authorList>
    </citation>
    <scope>NUCLEOTIDE SEQUENCE</scope>
    <source>
        <tissue evidence="2">Leaf</tissue>
    </source>
</reference>
<gene>
    <name evidence="2" type="ORF">G2W53_014424</name>
</gene>
<keyword evidence="3" id="KW-1185">Reference proteome</keyword>
<feature type="domain" description="Retrotransposon gag" evidence="1">
    <location>
        <begin position="45"/>
        <end position="117"/>
    </location>
</feature>
<organism evidence="2 3">
    <name type="scientific">Senna tora</name>
    <dbReference type="NCBI Taxonomy" id="362788"/>
    <lineage>
        <taxon>Eukaryota</taxon>
        <taxon>Viridiplantae</taxon>
        <taxon>Streptophyta</taxon>
        <taxon>Embryophyta</taxon>
        <taxon>Tracheophyta</taxon>
        <taxon>Spermatophyta</taxon>
        <taxon>Magnoliopsida</taxon>
        <taxon>eudicotyledons</taxon>
        <taxon>Gunneridae</taxon>
        <taxon>Pentapetalae</taxon>
        <taxon>rosids</taxon>
        <taxon>fabids</taxon>
        <taxon>Fabales</taxon>
        <taxon>Fabaceae</taxon>
        <taxon>Caesalpinioideae</taxon>
        <taxon>Cassia clade</taxon>
        <taxon>Senna</taxon>
    </lineage>
</organism>
<dbReference type="Pfam" id="PF03732">
    <property type="entry name" value="Retrotrans_gag"/>
    <property type="match status" value="1"/>
</dbReference>
<evidence type="ECO:0000259" key="1">
    <source>
        <dbReference type="Pfam" id="PF03732"/>
    </source>
</evidence>
<comment type="caution">
    <text evidence="2">The sequence shown here is derived from an EMBL/GenBank/DDBJ whole genome shotgun (WGS) entry which is preliminary data.</text>
</comment>
<name>A0A835C2K5_9FABA</name>
<protein>
    <recommendedName>
        <fullName evidence="1">Retrotransposon gag domain-containing protein</fullName>
    </recommendedName>
</protein>
<accession>A0A835C2K5</accession>
<dbReference type="EMBL" id="JAAIUW010000005">
    <property type="protein sequence ID" value="KAF7832091.1"/>
    <property type="molecule type" value="Genomic_DNA"/>
</dbReference>